<accession>A0ABV8KSA7</accession>
<proteinExistence type="predicted"/>
<protein>
    <submittedName>
        <fullName evidence="1">Uncharacterized protein</fullName>
    </submittedName>
</protein>
<dbReference type="Proteomes" id="UP001595868">
    <property type="component" value="Unassembled WGS sequence"/>
</dbReference>
<comment type="caution">
    <text evidence="1">The sequence shown here is derived from an EMBL/GenBank/DDBJ whole genome shotgun (WGS) entry which is preliminary data.</text>
</comment>
<keyword evidence="2" id="KW-1185">Reference proteome</keyword>
<evidence type="ECO:0000313" key="1">
    <source>
        <dbReference type="EMBL" id="MFC4109009.1"/>
    </source>
</evidence>
<organism evidence="1 2">
    <name type="scientific">Micromonospora zhanjiangensis</name>
    <dbReference type="NCBI Taxonomy" id="1522057"/>
    <lineage>
        <taxon>Bacteria</taxon>
        <taxon>Bacillati</taxon>
        <taxon>Actinomycetota</taxon>
        <taxon>Actinomycetes</taxon>
        <taxon>Micromonosporales</taxon>
        <taxon>Micromonosporaceae</taxon>
        <taxon>Micromonospora</taxon>
    </lineage>
</organism>
<evidence type="ECO:0000313" key="2">
    <source>
        <dbReference type="Proteomes" id="UP001595868"/>
    </source>
</evidence>
<dbReference type="RefSeq" id="WP_377550083.1">
    <property type="nucleotide sequence ID" value="NZ_JBHSBN010000020.1"/>
</dbReference>
<name>A0ABV8KSA7_9ACTN</name>
<reference evidence="2" key="1">
    <citation type="journal article" date="2019" name="Int. J. Syst. Evol. Microbiol.">
        <title>The Global Catalogue of Microorganisms (GCM) 10K type strain sequencing project: providing services to taxonomists for standard genome sequencing and annotation.</title>
        <authorList>
            <consortium name="The Broad Institute Genomics Platform"/>
            <consortium name="The Broad Institute Genome Sequencing Center for Infectious Disease"/>
            <person name="Wu L."/>
            <person name="Ma J."/>
        </authorList>
    </citation>
    <scope>NUCLEOTIDE SEQUENCE [LARGE SCALE GENOMIC DNA]</scope>
    <source>
        <strain evidence="2">2902at01</strain>
    </source>
</reference>
<gene>
    <name evidence="1" type="ORF">ACFOX0_24150</name>
</gene>
<sequence>MVLPVPDAPLMMAPRRAEICRRLSCTSSRPVDSTCRIVGVFTRGSSAW</sequence>
<dbReference type="EMBL" id="JBHSBN010000020">
    <property type="protein sequence ID" value="MFC4109009.1"/>
    <property type="molecule type" value="Genomic_DNA"/>
</dbReference>